<evidence type="ECO:0000313" key="3">
    <source>
        <dbReference type="Proteomes" id="UP001442364"/>
    </source>
</evidence>
<dbReference type="PANTHER" id="PTHR32182:SF0">
    <property type="entry name" value="DNA REPLICATION AND REPAIR PROTEIN RECF"/>
    <property type="match status" value="1"/>
</dbReference>
<feature type="domain" description="Rad50/SbcC-type AAA" evidence="1">
    <location>
        <begin position="5"/>
        <end position="42"/>
    </location>
</feature>
<comment type="caution">
    <text evidence="2">The sequence shown here is derived from an EMBL/GenBank/DDBJ whole genome shotgun (WGS) entry which is preliminary data.</text>
</comment>
<dbReference type="EMBL" id="JBBMER010000007">
    <property type="protein sequence ID" value="MEQ2380237.1"/>
    <property type="molecule type" value="Genomic_DNA"/>
</dbReference>
<evidence type="ECO:0000259" key="1">
    <source>
        <dbReference type="Pfam" id="PF13476"/>
    </source>
</evidence>
<accession>A0ABV1BWW0</accession>
<dbReference type="PANTHER" id="PTHR32182">
    <property type="entry name" value="DNA REPLICATION AND REPAIR PROTEIN RECF"/>
    <property type="match status" value="1"/>
</dbReference>
<sequence length="46" mass="5280">MYLEKLEISNYKMFDNIKLEFEPGFNIILGDNGVGKTTILEADVKK</sequence>
<dbReference type="Pfam" id="PF13476">
    <property type="entry name" value="AAA_23"/>
    <property type="match status" value="1"/>
</dbReference>
<gene>
    <name evidence="2" type="ORF">WMO14_10130</name>
</gene>
<dbReference type="SUPFAM" id="SSF52540">
    <property type="entry name" value="P-loop containing nucleoside triphosphate hydrolases"/>
    <property type="match status" value="1"/>
</dbReference>
<name>A0ABV1BWW0_9FIRM</name>
<dbReference type="InterPro" id="IPR038729">
    <property type="entry name" value="Rad50/SbcC_AAA"/>
</dbReference>
<dbReference type="Gene3D" id="3.40.50.300">
    <property type="entry name" value="P-loop containing nucleotide triphosphate hydrolases"/>
    <property type="match status" value="1"/>
</dbReference>
<reference evidence="2 3" key="1">
    <citation type="submission" date="2024-03" db="EMBL/GenBank/DDBJ databases">
        <title>Human intestinal bacterial collection.</title>
        <authorList>
            <person name="Pauvert C."/>
            <person name="Hitch T.C.A."/>
            <person name="Clavel T."/>
        </authorList>
    </citation>
    <scope>NUCLEOTIDE SEQUENCE [LARGE SCALE GENOMIC DNA]</scope>
    <source>
        <strain evidence="2 3">CLA-AA-H255</strain>
    </source>
</reference>
<dbReference type="Proteomes" id="UP001442364">
    <property type="component" value="Unassembled WGS sequence"/>
</dbReference>
<dbReference type="RefSeq" id="WP_349153762.1">
    <property type="nucleotide sequence ID" value="NZ_JBBMER010000007.1"/>
</dbReference>
<evidence type="ECO:0000313" key="2">
    <source>
        <dbReference type="EMBL" id="MEQ2380237.1"/>
    </source>
</evidence>
<keyword evidence="3" id="KW-1185">Reference proteome</keyword>
<dbReference type="InterPro" id="IPR027417">
    <property type="entry name" value="P-loop_NTPase"/>
</dbReference>
<protein>
    <submittedName>
        <fullName evidence="2">AAA family ATPase</fullName>
    </submittedName>
</protein>
<proteinExistence type="predicted"/>
<organism evidence="2 3">
    <name type="scientific">[Lactobacillus] rogosae</name>
    <dbReference type="NCBI Taxonomy" id="706562"/>
    <lineage>
        <taxon>Bacteria</taxon>
        <taxon>Bacillati</taxon>
        <taxon>Bacillota</taxon>
        <taxon>Clostridia</taxon>
        <taxon>Lachnospirales</taxon>
        <taxon>Lachnospiraceae</taxon>
        <taxon>Lachnospira</taxon>
    </lineage>
</organism>